<dbReference type="Pfam" id="PF05977">
    <property type="entry name" value="MFS_3"/>
    <property type="match status" value="1"/>
</dbReference>
<accession>A0ABT5VJ80</accession>
<dbReference type="SUPFAM" id="SSF103473">
    <property type="entry name" value="MFS general substrate transporter"/>
    <property type="match status" value="1"/>
</dbReference>
<evidence type="ECO:0000256" key="2">
    <source>
        <dbReference type="ARBA" id="ARBA00022448"/>
    </source>
</evidence>
<dbReference type="Gene3D" id="1.20.1250.20">
    <property type="entry name" value="MFS general substrate transporter like domains"/>
    <property type="match status" value="1"/>
</dbReference>
<dbReference type="InterPro" id="IPR020846">
    <property type="entry name" value="MFS_dom"/>
</dbReference>
<feature type="transmembrane region" description="Helical" evidence="7">
    <location>
        <begin position="48"/>
        <end position="68"/>
    </location>
</feature>
<evidence type="ECO:0000313" key="9">
    <source>
        <dbReference type="EMBL" id="MDE5415367.1"/>
    </source>
</evidence>
<feature type="transmembrane region" description="Helical" evidence="7">
    <location>
        <begin position="12"/>
        <end position="36"/>
    </location>
</feature>
<name>A0ABT5VJ80_9BACI</name>
<keyword evidence="5 7" id="KW-1133">Transmembrane helix</keyword>
<organism evidence="9 10">
    <name type="scientific">Alkalihalobacterium chitinilyticum</name>
    <dbReference type="NCBI Taxonomy" id="2980103"/>
    <lineage>
        <taxon>Bacteria</taxon>
        <taxon>Bacillati</taxon>
        <taxon>Bacillota</taxon>
        <taxon>Bacilli</taxon>
        <taxon>Bacillales</taxon>
        <taxon>Bacillaceae</taxon>
        <taxon>Alkalihalobacterium</taxon>
    </lineage>
</organism>
<feature type="transmembrane region" description="Helical" evidence="7">
    <location>
        <begin position="172"/>
        <end position="190"/>
    </location>
</feature>
<evidence type="ECO:0000256" key="3">
    <source>
        <dbReference type="ARBA" id="ARBA00022475"/>
    </source>
</evidence>
<evidence type="ECO:0000313" key="10">
    <source>
        <dbReference type="Proteomes" id="UP001148125"/>
    </source>
</evidence>
<dbReference type="InterPro" id="IPR036259">
    <property type="entry name" value="MFS_trans_sf"/>
</dbReference>
<dbReference type="Proteomes" id="UP001148125">
    <property type="component" value="Unassembled WGS sequence"/>
</dbReference>
<dbReference type="PANTHER" id="PTHR23513:SF6">
    <property type="entry name" value="MAJOR FACILITATOR SUPERFAMILY ASSOCIATED DOMAIN-CONTAINING PROTEIN"/>
    <property type="match status" value="1"/>
</dbReference>
<keyword evidence="6 7" id="KW-0472">Membrane</keyword>
<keyword evidence="10" id="KW-1185">Reference proteome</keyword>
<dbReference type="EMBL" id="JAOTPO010000015">
    <property type="protein sequence ID" value="MDE5415367.1"/>
    <property type="molecule type" value="Genomic_DNA"/>
</dbReference>
<comment type="subcellular location">
    <subcellularLocation>
        <location evidence="1">Cell membrane</location>
        <topology evidence="1">Multi-pass membrane protein</topology>
    </subcellularLocation>
</comment>
<feature type="transmembrane region" description="Helical" evidence="7">
    <location>
        <begin position="253"/>
        <end position="273"/>
    </location>
</feature>
<feature type="transmembrane region" description="Helical" evidence="7">
    <location>
        <begin position="218"/>
        <end position="241"/>
    </location>
</feature>
<comment type="caution">
    <text evidence="9">The sequence shown here is derived from an EMBL/GenBank/DDBJ whole genome shotgun (WGS) entry which is preliminary data.</text>
</comment>
<gene>
    <name evidence="9" type="ORF">N7Z68_18565</name>
</gene>
<feature type="transmembrane region" description="Helical" evidence="7">
    <location>
        <begin position="343"/>
        <end position="365"/>
    </location>
</feature>
<keyword evidence="2" id="KW-0813">Transport</keyword>
<evidence type="ECO:0000256" key="4">
    <source>
        <dbReference type="ARBA" id="ARBA00022692"/>
    </source>
</evidence>
<evidence type="ECO:0000256" key="5">
    <source>
        <dbReference type="ARBA" id="ARBA00022989"/>
    </source>
</evidence>
<evidence type="ECO:0000256" key="7">
    <source>
        <dbReference type="SAM" id="Phobius"/>
    </source>
</evidence>
<dbReference type="RefSeq" id="WP_275119965.1">
    <property type="nucleotide sequence ID" value="NZ_JAOTPO010000015.1"/>
</dbReference>
<dbReference type="InterPro" id="IPR010290">
    <property type="entry name" value="TM_effector"/>
</dbReference>
<dbReference type="PANTHER" id="PTHR23513">
    <property type="entry name" value="INTEGRAL MEMBRANE EFFLUX PROTEIN-RELATED"/>
    <property type="match status" value="1"/>
</dbReference>
<protein>
    <submittedName>
        <fullName evidence="9">MFS transporter</fullName>
    </submittedName>
</protein>
<reference evidence="9" key="1">
    <citation type="submission" date="2024-05" db="EMBL/GenBank/DDBJ databases">
        <title>Alkalihalobacillus sp. strain MEB203 novel alkaliphilic bacterium from Lonar Lake, India.</title>
        <authorList>
            <person name="Joshi A."/>
            <person name="Thite S."/>
            <person name="Mengade P."/>
        </authorList>
    </citation>
    <scope>NUCLEOTIDE SEQUENCE</scope>
    <source>
        <strain evidence="9">MEB 203</strain>
    </source>
</reference>
<evidence type="ECO:0000259" key="8">
    <source>
        <dbReference type="PROSITE" id="PS50850"/>
    </source>
</evidence>
<proteinExistence type="predicted"/>
<feature type="transmembrane region" description="Helical" evidence="7">
    <location>
        <begin position="309"/>
        <end position="331"/>
    </location>
</feature>
<keyword evidence="3" id="KW-1003">Cell membrane</keyword>
<feature type="transmembrane region" description="Helical" evidence="7">
    <location>
        <begin position="371"/>
        <end position="392"/>
    </location>
</feature>
<evidence type="ECO:0000256" key="6">
    <source>
        <dbReference type="ARBA" id="ARBA00023136"/>
    </source>
</evidence>
<evidence type="ECO:0000256" key="1">
    <source>
        <dbReference type="ARBA" id="ARBA00004651"/>
    </source>
</evidence>
<sequence>MGNLFKNRAFSAVWIAQASSALGGTFATFIISWLVYELSGSKMAMGSIWITFMVPSLLTTLLAGPYLDRFDRKKIMILSEWVRAAVFLVPLILYPLGLLNVWHLYIVAATLGVAEPLFRPTSMAYVAQILPKDRLMKGNSLLEGTMQLMMLIGPALGGLLMSVLGVVPVLSFLVFCMAVSGFVLLFIPSAKKKVASEKKETWFVQFKAGLKFYRIYPVLFWIGILLMISNFSSGAAMPMFLPFVLDHLGGNEFQYGLFMSAFPLGMLLGSLVTGTFNQPKNLRRVMLGSLWMGGVLLALLGWVTTYWMALIVVMFSGFFAMVFTINNTTFYQKRVPDEIRGRVFAVRTLLAQSGMPVGAAFGGLFAEMYSLTALFTLLGILSIITITVAWFAKVFYHLNDEIEEDQATLQVAVTK</sequence>
<feature type="transmembrane region" description="Helical" evidence="7">
    <location>
        <begin position="285"/>
        <end position="303"/>
    </location>
</feature>
<dbReference type="CDD" id="cd06173">
    <property type="entry name" value="MFS_MefA_like"/>
    <property type="match status" value="1"/>
</dbReference>
<feature type="domain" description="Major facilitator superfamily (MFS) profile" evidence="8">
    <location>
        <begin position="1"/>
        <end position="397"/>
    </location>
</feature>
<dbReference type="PROSITE" id="PS50850">
    <property type="entry name" value="MFS"/>
    <property type="match status" value="1"/>
</dbReference>
<keyword evidence="4 7" id="KW-0812">Transmembrane</keyword>